<evidence type="ECO:0000256" key="1">
    <source>
        <dbReference type="ARBA" id="ARBA00022723"/>
    </source>
</evidence>
<dbReference type="PANTHER" id="PTHR33542">
    <property type="entry name" value="SIROHYDROCHLORIN FERROCHELATASE, CHLOROPLASTIC"/>
    <property type="match status" value="1"/>
</dbReference>
<dbReference type="Proteomes" id="UP000094094">
    <property type="component" value="Chromosome"/>
</dbReference>
<sequence length="303" mass="30891">MTTPPALLIAGYGTRDEDGAEALRALVRGLDARHPEVPVAGGFFGTPGTQAAPDGPGAPLPLGDAVGELVARGASHVVAVPLLLAPTGPVAQPLAAALERAVRRHPGLGHTCGAELGPHPRLLDAMERRLDEALGEGARTPLDRARTTVLLVGRGASDPYANAEVARAARLLWEGRGFAGVETAFVSQAAPDVPAGLDRCRTLAAAAPAAGGPGRVVVAPYFLFAGGLFERLCMQAEGWAAAHPDIEVYGAHTLGAGPEVAEVVMERYHEAVADGPRAAAGDARGTHRTARESAPATAGAGDR</sequence>
<organism evidence="4 5">
    <name type="scientific">Streptomyces lydicus</name>
    <dbReference type="NCBI Taxonomy" id="47763"/>
    <lineage>
        <taxon>Bacteria</taxon>
        <taxon>Bacillati</taxon>
        <taxon>Actinomycetota</taxon>
        <taxon>Actinomycetes</taxon>
        <taxon>Kitasatosporales</taxon>
        <taxon>Streptomycetaceae</taxon>
        <taxon>Streptomyces</taxon>
    </lineage>
</organism>
<name>A0A1D7VIF8_9ACTN</name>
<dbReference type="InterPro" id="IPR050963">
    <property type="entry name" value="Sirohydro_Cobaltochel/CbiX"/>
</dbReference>
<feature type="region of interest" description="Disordered" evidence="3">
    <location>
        <begin position="275"/>
        <end position="303"/>
    </location>
</feature>
<gene>
    <name evidence="4" type="ORF">SL103_09865</name>
</gene>
<dbReference type="EMBL" id="CP017157">
    <property type="protein sequence ID" value="AOP46501.1"/>
    <property type="molecule type" value="Genomic_DNA"/>
</dbReference>
<evidence type="ECO:0000256" key="3">
    <source>
        <dbReference type="SAM" id="MobiDB-lite"/>
    </source>
</evidence>
<dbReference type="InterPro" id="IPR002762">
    <property type="entry name" value="CbiX-like"/>
</dbReference>
<evidence type="ECO:0000256" key="2">
    <source>
        <dbReference type="ARBA" id="ARBA00023239"/>
    </source>
</evidence>
<reference evidence="4 5" key="1">
    <citation type="submission" date="2016-09" db="EMBL/GenBank/DDBJ databases">
        <title>Complete genome sequencing of Streptomyces lydicus 103 and metabolic pathways analysis of antibiotic biosynthesis.</title>
        <authorList>
            <person name="Jia N."/>
            <person name="Ding M.-Z."/>
            <person name="Gao F."/>
            <person name="Yuan Y.-J."/>
        </authorList>
    </citation>
    <scope>NUCLEOTIDE SEQUENCE [LARGE SCALE GENOMIC DNA]</scope>
    <source>
        <strain evidence="4 5">103</strain>
    </source>
</reference>
<dbReference type="Pfam" id="PF01903">
    <property type="entry name" value="CbiX"/>
    <property type="match status" value="2"/>
</dbReference>
<dbReference type="CDD" id="cd03414">
    <property type="entry name" value="CbiX_SirB_C"/>
    <property type="match status" value="1"/>
</dbReference>
<dbReference type="CDD" id="cd03416">
    <property type="entry name" value="CbiX_SirB_N"/>
    <property type="match status" value="1"/>
</dbReference>
<keyword evidence="5" id="KW-1185">Reference proteome</keyword>
<dbReference type="GO" id="GO:0016829">
    <property type="term" value="F:lyase activity"/>
    <property type="evidence" value="ECO:0007669"/>
    <property type="project" value="UniProtKB-KW"/>
</dbReference>
<keyword evidence="2" id="KW-0456">Lyase</keyword>
<dbReference type="PANTHER" id="PTHR33542:SF3">
    <property type="entry name" value="SIROHYDROCHLORIN FERROCHELATASE, CHLOROPLASTIC"/>
    <property type="match status" value="1"/>
</dbReference>
<dbReference type="GO" id="GO:0046872">
    <property type="term" value="F:metal ion binding"/>
    <property type="evidence" value="ECO:0007669"/>
    <property type="project" value="UniProtKB-KW"/>
</dbReference>
<dbReference type="Gene3D" id="3.40.50.1400">
    <property type="match status" value="2"/>
</dbReference>
<dbReference type="AlphaFoldDB" id="A0A1D7VIF8"/>
<dbReference type="KEGG" id="slc:SL103_09865"/>
<dbReference type="OrthoDB" id="9797895at2"/>
<proteinExistence type="predicted"/>
<evidence type="ECO:0000313" key="4">
    <source>
        <dbReference type="EMBL" id="AOP46501.1"/>
    </source>
</evidence>
<accession>A0A1D7VIF8</accession>
<dbReference type="SUPFAM" id="SSF53800">
    <property type="entry name" value="Chelatase"/>
    <property type="match status" value="1"/>
</dbReference>
<evidence type="ECO:0000313" key="5">
    <source>
        <dbReference type="Proteomes" id="UP000094094"/>
    </source>
</evidence>
<keyword evidence="1" id="KW-0479">Metal-binding</keyword>
<dbReference type="RefSeq" id="WP_069568372.1">
    <property type="nucleotide sequence ID" value="NZ_CP017157.1"/>
</dbReference>
<protein>
    <submittedName>
        <fullName evidence="4">Cobalamin biosynthesis protein CbiX</fullName>
    </submittedName>
</protein>